<keyword evidence="3" id="KW-0663">Pyridoxal phosphate</keyword>
<dbReference type="EMBL" id="MWIP01000009">
    <property type="protein sequence ID" value="KAF1686046.1"/>
    <property type="molecule type" value="Genomic_DNA"/>
</dbReference>
<keyword evidence="9" id="KW-1185">Reference proteome</keyword>
<dbReference type="InterPro" id="IPR015422">
    <property type="entry name" value="PyrdxlP-dep_Trfase_small"/>
</dbReference>
<evidence type="ECO:0000313" key="8">
    <source>
        <dbReference type="EMBL" id="KAF1686046.1"/>
    </source>
</evidence>
<dbReference type="GO" id="GO:0008483">
    <property type="term" value="F:transaminase activity"/>
    <property type="evidence" value="ECO:0007669"/>
    <property type="project" value="UniProtKB-KW"/>
</dbReference>
<dbReference type="InterPro" id="IPR015424">
    <property type="entry name" value="PyrdxlP-dep_Trfase"/>
</dbReference>
<evidence type="ECO:0000256" key="2">
    <source>
        <dbReference type="ARBA" id="ARBA00012224"/>
    </source>
</evidence>
<sequence length="416" mass="45327">METTRHRPAARGGTATSPAQWARPPRRARLDTRDFDAITLDQLRAGGGLKWSAFPDCIGAFVAEMDFGTAPAVREALRDAIARDRLGYLSAEPLRAMAQACARWQRDHHGWDIAASSIKAMPDVLGALEAVLRHCLPAGAPVALPVPCYMPFLPLLEWLGNPVVQVPMHREGQAWRLDEEALDAAFAGGARMLLLCNPHNPIGKVYTRGELLRIAAIAGRHDARVFSDEIHAPLVYAGQRHVPYASVSEPAAHQAITAVSASKTWNLAGLKCAQLVFTRADDLQAWRRIGGFAGGATSTLGVIAHAAAWGEGETWRRQVLDYLQGNRDLLGRLLRERLPRIGYLPPQGTYLAWLDCRALPLPMAPHLFFRRQARVALTDGGECGQGGEGHVRLNFAMPRPLLAEAVERMATAVAAL</sequence>
<protein>
    <recommendedName>
        <fullName evidence="2">cysteine-S-conjugate beta-lyase</fullName>
        <ecNumber evidence="2">4.4.1.13</ecNumber>
    </recommendedName>
</protein>
<feature type="region of interest" description="Disordered" evidence="6">
    <location>
        <begin position="1"/>
        <end position="26"/>
    </location>
</feature>
<evidence type="ECO:0000256" key="5">
    <source>
        <dbReference type="ARBA" id="ARBA00037974"/>
    </source>
</evidence>
<feature type="domain" description="Aminotransferase class I/classII large" evidence="7">
    <location>
        <begin position="64"/>
        <end position="408"/>
    </location>
</feature>
<comment type="cofactor">
    <cofactor evidence="1">
        <name>pyridoxal 5'-phosphate</name>
        <dbReference type="ChEBI" id="CHEBI:597326"/>
    </cofactor>
</comment>
<dbReference type="Gene3D" id="3.40.640.10">
    <property type="entry name" value="Type I PLP-dependent aspartate aminotransferase-like (Major domain)"/>
    <property type="match status" value="1"/>
</dbReference>
<reference evidence="8 9" key="1">
    <citation type="submission" date="2017-10" db="EMBL/GenBank/DDBJ databases">
        <title>Whole genome sequencing of Pseudoxanthomonas broegbernensis DSM 12573(T).</title>
        <authorList>
            <person name="Kumar S."/>
            <person name="Bansal K."/>
            <person name="Kaur A."/>
            <person name="Patil P."/>
            <person name="Sharma S."/>
            <person name="Patil P.B."/>
        </authorList>
    </citation>
    <scope>NUCLEOTIDE SEQUENCE [LARGE SCALE GENOMIC DNA]</scope>
    <source>
        <strain evidence="8 9">DSM 12573</strain>
    </source>
</reference>
<dbReference type="PANTHER" id="PTHR43525:SF2">
    <property type="entry name" value="CYSTATHIONINE BETA-LYASE-RELATED"/>
    <property type="match status" value="1"/>
</dbReference>
<dbReference type="InterPro" id="IPR051798">
    <property type="entry name" value="Class-II_PLP-Dep_Aminotrans"/>
</dbReference>
<evidence type="ECO:0000259" key="7">
    <source>
        <dbReference type="Pfam" id="PF00155"/>
    </source>
</evidence>
<evidence type="ECO:0000256" key="4">
    <source>
        <dbReference type="ARBA" id="ARBA00023239"/>
    </source>
</evidence>
<dbReference type="GO" id="GO:0030170">
    <property type="term" value="F:pyridoxal phosphate binding"/>
    <property type="evidence" value="ECO:0007669"/>
    <property type="project" value="InterPro"/>
</dbReference>
<dbReference type="Proteomes" id="UP000462066">
    <property type="component" value="Unassembled WGS sequence"/>
</dbReference>
<dbReference type="PANTHER" id="PTHR43525">
    <property type="entry name" value="PROTEIN MALY"/>
    <property type="match status" value="1"/>
</dbReference>
<proteinExistence type="inferred from homology"/>
<organism evidence="8 9">
    <name type="scientific">Pseudoxanthomonas broegbernensis</name>
    <dbReference type="NCBI Taxonomy" id="83619"/>
    <lineage>
        <taxon>Bacteria</taxon>
        <taxon>Pseudomonadati</taxon>
        <taxon>Pseudomonadota</taxon>
        <taxon>Gammaproteobacteria</taxon>
        <taxon>Lysobacterales</taxon>
        <taxon>Lysobacteraceae</taxon>
        <taxon>Pseudoxanthomonas</taxon>
    </lineage>
</organism>
<dbReference type="CDD" id="cd00609">
    <property type="entry name" value="AAT_like"/>
    <property type="match status" value="1"/>
</dbReference>
<evidence type="ECO:0000256" key="6">
    <source>
        <dbReference type="SAM" id="MobiDB-lite"/>
    </source>
</evidence>
<dbReference type="GO" id="GO:0047804">
    <property type="term" value="F:cysteine-S-conjugate beta-lyase activity"/>
    <property type="evidence" value="ECO:0007669"/>
    <property type="project" value="UniProtKB-EC"/>
</dbReference>
<dbReference type="Pfam" id="PF00155">
    <property type="entry name" value="Aminotran_1_2"/>
    <property type="match status" value="1"/>
</dbReference>
<dbReference type="InterPro" id="IPR015421">
    <property type="entry name" value="PyrdxlP-dep_Trfase_major"/>
</dbReference>
<keyword evidence="8" id="KW-0808">Transferase</keyword>
<keyword evidence="4" id="KW-0456">Lyase</keyword>
<name>A0A7V8K6L1_9GAMM</name>
<evidence type="ECO:0000256" key="1">
    <source>
        <dbReference type="ARBA" id="ARBA00001933"/>
    </source>
</evidence>
<keyword evidence="8" id="KW-0032">Aminotransferase</keyword>
<evidence type="ECO:0000256" key="3">
    <source>
        <dbReference type="ARBA" id="ARBA00022898"/>
    </source>
</evidence>
<accession>A0A7V8K6L1</accession>
<dbReference type="AlphaFoldDB" id="A0A7V8K6L1"/>
<dbReference type="InterPro" id="IPR004839">
    <property type="entry name" value="Aminotransferase_I/II_large"/>
</dbReference>
<comment type="caution">
    <text evidence="8">The sequence shown here is derived from an EMBL/GenBank/DDBJ whole genome shotgun (WGS) entry which is preliminary data.</text>
</comment>
<dbReference type="EC" id="4.4.1.13" evidence="2"/>
<comment type="similarity">
    <text evidence="5">Belongs to the class-II pyridoxal-phosphate-dependent aminotransferase family. MalY/PatB cystathionine beta-lyase subfamily.</text>
</comment>
<gene>
    <name evidence="8" type="ORF">B1992_10110</name>
</gene>
<dbReference type="Gene3D" id="3.90.1150.10">
    <property type="entry name" value="Aspartate Aminotransferase, domain 1"/>
    <property type="match status" value="1"/>
</dbReference>
<evidence type="ECO:0000313" key="9">
    <source>
        <dbReference type="Proteomes" id="UP000462066"/>
    </source>
</evidence>
<dbReference type="SUPFAM" id="SSF53383">
    <property type="entry name" value="PLP-dependent transferases"/>
    <property type="match status" value="1"/>
</dbReference>